<reference evidence="7" key="1">
    <citation type="journal article" date="2015" name="Genome Announc.">
        <title>Genome sequence of the AIDS-associated pathogen Penicillium marneffei (ATCC18224) and its near taxonomic relative Talaromyces stipitatus (ATCC10500).</title>
        <authorList>
            <person name="Nierman W.C."/>
            <person name="Fedorova-Abrams N.D."/>
            <person name="Andrianopoulos A."/>
        </authorList>
    </citation>
    <scope>NUCLEOTIDE SEQUENCE [LARGE SCALE GENOMIC DNA]</scope>
    <source>
        <strain evidence="7">ATCC 10500 / CBS 375.48 / QM 6759 / NRRL 1006</strain>
    </source>
</reference>
<keyword evidence="7" id="KW-1185">Reference proteome</keyword>
<dbReference type="Gene3D" id="2.60.40.790">
    <property type="match status" value="1"/>
</dbReference>
<dbReference type="InterPro" id="IPR008978">
    <property type="entry name" value="HSP20-like_chaperone"/>
</dbReference>
<dbReference type="VEuPathDB" id="FungiDB:TSTA_085190"/>
<feature type="region of interest" description="Disordered" evidence="4">
    <location>
        <begin position="22"/>
        <end position="65"/>
    </location>
</feature>
<feature type="compositionally biased region" description="Basic residues" evidence="4">
    <location>
        <begin position="44"/>
        <end position="53"/>
    </location>
</feature>
<protein>
    <recommendedName>
        <fullName evidence="5">SHSP domain-containing protein</fullName>
    </recommendedName>
</protein>
<feature type="compositionally biased region" description="Basic and acidic residues" evidence="4">
    <location>
        <begin position="117"/>
        <end position="127"/>
    </location>
</feature>
<feature type="compositionally biased region" description="Low complexity" evidence="4">
    <location>
        <begin position="24"/>
        <end position="33"/>
    </location>
</feature>
<dbReference type="PROSITE" id="PS01031">
    <property type="entry name" value="SHSP"/>
    <property type="match status" value="1"/>
</dbReference>
<dbReference type="PhylomeDB" id="B8M0J1"/>
<dbReference type="RefSeq" id="XP_002478251.1">
    <property type="nucleotide sequence ID" value="XM_002478206.1"/>
</dbReference>
<organism evidence="6 7">
    <name type="scientific">Talaromyces stipitatus (strain ATCC 10500 / CBS 375.48 / QM 6759 / NRRL 1006)</name>
    <name type="common">Penicillium stipitatum</name>
    <dbReference type="NCBI Taxonomy" id="441959"/>
    <lineage>
        <taxon>Eukaryota</taxon>
        <taxon>Fungi</taxon>
        <taxon>Dikarya</taxon>
        <taxon>Ascomycota</taxon>
        <taxon>Pezizomycotina</taxon>
        <taxon>Eurotiomycetes</taxon>
        <taxon>Eurotiomycetidae</taxon>
        <taxon>Eurotiales</taxon>
        <taxon>Trichocomaceae</taxon>
        <taxon>Talaromyces</taxon>
        <taxon>Talaromyces sect. Talaromyces</taxon>
    </lineage>
</organism>
<dbReference type="HOGENOM" id="CLU_769817_0_0_1"/>
<proteinExistence type="inferred from homology"/>
<dbReference type="SUPFAM" id="SSF49764">
    <property type="entry name" value="HSP20-like chaperones"/>
    <property type="match status" value="1"/>
</dbReference>
<dbReference type="PANTHER" id="PTHR11527">
    <property type="entry name" value="HEAT-SHOCK PROTEIN 20 FAMILY MEMBER"/>
    <property type="match status" value="1"/>
</dbReference>
<evidence type="ECO:0000256" key="1">
    <source>
        <dbReference type="ARBA" id="ARBA00023016"/>
    </source>
</evidence>
<dbReference type="STRING" id="441959.B8M0J1"/>
<dbReference type="eggNOG" id="KOG0710">
    <property type="taxonomic scope" value="Eukaryota"/>
</dbReference>
<keyword evidence="1" id="KW-0346">Stress response</keyword>
<evidence type="ECO:0000313" key="7">
    <source>
        <dbReference type="Proteomes" id="UP000001745"/>
    </source>
</evidence>
<dbReference type="InterPro" id="IPR002068">
    <property type="entry name" value="A-crystallin/Hsp20_dom"/>
</dbReference>
<dbReference type="EMBL" id="EQ962653">
    <property type="protein sequence ID" value="EED21288.1"/>
    <property type="molecule type" value="Genomic_DNA"/>
</dbReference>
<evidence type="ECO:0000256" key="3">
    <source>
        <dbReference type="RuleBase" id="RU003616"/>
    </source>
</evidence>
<dbReference type="Proteomes" id="UP000001745">
    <property type="component" value="Unassembled WGS sequence"/>
</dbReference>
<comment type="similarity">
    <text evidence="2 3">Belongs to the small heat shock protein (HSP20) family.</text>
</comment>
<evidence type="ECO:0000259" key="5">
    <source>
        <dbReference type="PROSITE" id="PS01031"/>
    </source>
</evidence>
<dbReference type="Pfam" id="PF00011">
    <property type="entry name" value="HSP20"/>
    <property type="match status" value="1"/>
</dbReference>
<evidence type="ECO:0000313" key="6">
    <source>
        <dbReference type="EMBL" id="EED21288.1"/>
    </source>
</evidence>
<evidence type="ECO:0000256" key="2">
    <source>
        <dbReference type="PROSITE-ProRule" id="PRU00285"/>
    </source>
</evidence>
<feature type="domain" description="SHSP" evidence="5">
    <location>
        <begin position="144"/>
        <end position="273"/>
    </location>
</feature>
<dbReference type="CDD" id="cd06464">
    <property type="entry name" value="ACD_sHsps-like"/>
    <property type="match status" value="1"/>
</dbReference>
<name>B8M0J1_TALSN</name>
<dbReference type="GeneID" id="8106125"/>
<gene>
    <name evidence="6" type="ORF">TSTA_085190</name>
</gene>
<sequence length="360" mass="40199">MSLFCDPQHPCWGAPVSFQPQFPPNIGNHPGHNNGEHHGPSRGGPHHRGHRGHPIFGGWGHPHHGHYRLQRAPGLGDQADGLFGTSRGGRGDMFGHRGGHRPYYGNPRGQHRGRGRATHDVLPDPHHGGSTFEFPSPGRDSNESERVDFEPPADVFDTSTEYIIHVSLPGANKSDINVEYDAEKSIVRIEGVVYRPEITEELHAAMIWNGRRREVGAFERCFEIMPFSFGAADFDGQKITAKMVNGILIVRLPKSPKEVQGEKQNKKVVINIDDDLYDADFVEEKGKAVEHEQEDIETTSKNEQYASVVEVEDEMDSMHLSSETETGDLLEEIDNTIYTPSQMSDEDIEEAAEYVRVDAK</sequence>
<dbReference type="InParanoid" id="B8M0J1"/>
<dbReference type="InterPro" id="IPR031107">
    <property type="entry name" value="Small_HSP"/>
</dbReference>
<dbReference type="OrthoDB" id="5511210at2759"/>
<dbReference type="AlphaFoldDB" id="B8M0J1"/>
<dbReference type="OMA" id="YHGPWGW"/>
<feature type="region of interest" description="Disordered" evidence="4">
    <location>
        <begin position="106"/>
        <end position="147"/>
    </location>
</feature>
<accession>B8M0J1</accession>
<evidence type="ECO:0000256" key="4">
    <source>
        <dbReference type="SAM" id="MobiDB-lite"/>
    </source>
</evidence>